<keyword evidence="2" id="KW-0719">Serine esterase</keyword>
<dbReference type="STRING" id="1965070.A0A443R7M2"/>
<dbReference type="InterPro" id="IPR050654">
    <property type="entry name" value="AChE-related_enzymes"/>
</dbReference>
<comment type="similarity">
    <text evidence="1">Belongs to the type-B carboxylesterase/lipase family.</text>
</comment>
<keyword evidence="5" id="KW-0732">Signal</keyword>
<evidence type="ECO:0000256" key="1">
    <source>
        <dbReference type="ARBA" id="ARBA00005964"/>
    </source>
</evidence>
<feature type="signal peptide" evidence="5">
    <location>
        <begin position="1"/>
        <end position="28"/>
    </location>
</feature>
<dbReference type="InterPro" id="IPR029058">
    <property type="entry name" value="AB_hydrolase_fold"/>
</dbReference>
<keyword evidence="3" id="KW-0378">Hydrolase</keyword>
<keyword evidence="8" id="KW-1185">Reference proteome</keyword>
<proteinExistence type="inferred from homology"/>
<name>A0A443R7M2_9ACAR</name>
<dbReference type="Pfam" id="PF00135">
    <property type="entry name" value="COesterase"/>
    <property type="match status" value="2"/>
</dbReference>
<dbReference type="PANTHER" id="PTHR43918">
    <property type="entry name" value="ACETYLCHOLINESTERASE"/>
    <property type="match status" value="1"/>
</dbReference>
<dbReference type="EMBL" id="NCKU01001787">
    <property type="protein sequence ID" value="RWS11257.1"/>
    <property type="molecule type" value="Genomic_DNA"/>
</dbReference>
<feature type="domain" description="Carboxylesterase type B" evidence="6">
    <location>
        <begin position="69"/>
        <end position="129"/>
    </location>
</feature>
<evidence type="ECO:0000313" key="8">
    <source>
        <dbReference type="Proteomes" id="UP000285301"/>
    </source>
</evidence>
<feature type="chain" id="PRO_5019486933" evidence="5">
    <location>
        <begin position="29"/>
        <end position="439"/>
    </location>
</feature>
<feature type="domain" description="Carboxylesterase type B" evidence="6">
    <location>
        <begin position="137"/>
        <end position="428"/>
    </location>
</feature>
<comment type="caution">
    <text evidence="7">The sequence shown here is derived from an EMBL/GenBank/DDBJ whole genome shotgun (WGS) entry which is preliminary data.</text>
</comment>
<evidence type="ECO:0000256" key="2">
    <source>
        <dbReference type="ARBA" id="ARBA00022487"/>
    </source>
</evidence>
<sequence length="439" mass="49483">MTEFGPNKTKGQYFCLRITLLLLRKVLHYVTTNDTTSGLTFQHSNSVRCSLVAGEANTADDAQSNGKTVIVETATGKVEGVKRKVFGSDLNIFIGIPYAEPPIGDLRFKRTVPVKPWSDTMKTTAFHPNFVVSAYYSNTGTTAQQLSEILGCVSSYGTNEDEDENDNIDMLPVHKEPQKEQIATNATLSFTPSPYEEFLPIMPTDAIKEKIVGESFSNIHEVLMGLTKDEASVFLHLHAPQIFTEHNVTIDFNSIEELHDLFIEIVVKRNVPLSQAQILASTFLRPDSPEKDNVKRLYTALSDLAFNCPATIFAQELAKSNKTVYFYIFNHRLSGVPQIADWMGVPHLTLMPFVFGYPLRYPTRFSGADIEVSKRIMKAWTKFAESGKMPPQSGVEWKKFSLENQEYLEITERTSTLKEKYHEKSCELFKVGFDTLESK</sequence>
<organism evidence="7 8">
    <name type="scientific">Dinothrombium tinctorium</name>
    <dbReference type="NCBI Taxonomy" id="1965070"/>
    <lineage>
        <taxon>Eukaryota</taxon>
        <taxon>Metazoa</taxon>
        <taxon>Ecdysozoa</taxon>
        <taxon>Arthropoda</taxon>
        <taxon>Chelicerata</taxon>
        <taxon>Arachnida</taxon>
        <taxon>Acari</taxon>
        <taxon>Acariformes</taxon>
        <taxon>Trombidiformes</taxon>
        <taxon>Prostigmata</taxon>
        <taxon>Anystina</taxon>
        <taxon>Parasitengona</taxon>
        <taxon>Trombidioidea</taxon>
        <taxon>Trombidiidae</taxon>
        <taxon>Dinothrombium</taxon>
    </lineage>
</organism>
<dbReference type="OrthoDB" id="408631at2759"/>
<dbReference type="AlphaFoldDB" id="A0A443R7M2"/>
<dbReference type="PANTHER" id="PTHR43918:SF4">
    <property type="entry name" value="CARBOXYLIC ESTER HYDROLASE"/>
    <property type="match status" value="1"/>
</dbReference>
<evidence type="ECO:0000256" key="3">
    <source>
        <dbReference type="ARBA" id="ARBA00022801"/>
    </source>
</evidence>
<dbReference type="Proteomes" id="UP000285301">
    <property type="component" value="Unassembled WGS sequence"/>
</dbReference>
<dbReference type="InterPro" id="IPR002018">
    <property type="entry name" value="CarbesteraseB"/>
</dbReference>
<evidence type="ECO:0000256" key="4">
    <source>
        <dbReference type="ARBA" id="ARBA00023180"/>
    </source>
</evidence>
<dbReference type="Gene3D" id="3.40.50.1820">
    <property type="entry name" value="alpha/beta hydrolase"/>
    <property type="match status" value="2"/>
</dbReference>
<accession>A0A443R7M2</accession>
<evidence type="ECO:0000256" key="5">
    <source>
        <dbReference type="SAM" id="SignalP"/>
    </source>
</evidence>
<dbReference type="SUPFAM" id="SSF53474">
    <property type="entry name" value="alpha/beta-Hydrolases"/>
    <property type="match status" value="2"/>
</dbReference>
<keyword evidence="4" id="KW-0325">Glycoprotein</keyword>
<dbReference type="GO" id="GO:0019695">
    <property type="term" value="P:choline metabolic process"/>
    <property type="evidence" value="ECO:0007669"/>
    <property type="project" value="TreeGrafter"/>
</dbReference>
<dbReference type="GO" id="GO:0005615">
    <property type="term" value="C:extracellular space"/>
    <property type="evidence" value="ECO:0007669"/>
    <property type="project" value="TreeGrafter"/>
</dbReference>
<reference evidence="7 8" key="1">
    <citation type="journal article" date="2018" name="Gigascience">
        <title>Genomes of trombidid mites reveal novel predicted allergens and laterally-transferred genes associated with secondary metabolism.</title>
        <authorList>
            <person name="Dong X."/>
            <person name="Chaisiri K."/>
            <person name="Xia D."/>
            <person name="Armstrong S.D."/>
            <person name="Fang Y."/>
            <person name="Donnelly M.J."/>
            <person name="Kadowaki T."/>
            <person name="McGarry J.W."/>
            <person name="Darby A.C."/>
            <person name="Makepeace B.L."/>
        </authorList>
    </citation>
    <scope>NUCLEOTIDE SEQUENCE [LARGE SCALE GENOMIC DNA]</scope>
    <source>
        <strain evidence="7">UoL-WK</strain>
    </source>
</reference>
<evidence type="ECO:0000259" key="6">
    <source>
        <dbReference type="Pfam" id="PF00135"/>
    </source>
</evidence>
<evidence type="ECO:0000313" key="7">
    <source>
        <dbReference type="EMBL" id="RWS11257.1"/>
    </source>
</evidence>
<dbReference type="GO" id="GO:0005886">
    <property type="term" value="C:plasma membrane"/>
    <property type="evidence" value="ECO:0007669"/>
    <property type="project" value="TreeGrafter"/>
</dbReference>
<dbReference type="GO" id="GO:0006581">
    <property type="term" value="P:acetylcholine catabolic process"/>
    <property type="evidence" value="ECO:0007669"/>
    <property type="project" value="TreeGrafter"/>
</dbReference>
<protein>
    <submittedName>
        <fullName evidence="7">Acetylcholinesterase-like protein</fullName>
    </submittedName>
</protein>
<dbReference type="GO" id="GO:0003990">
    <property type="term" value="F:acetylcholinesterase activity"/>
    <property type="evidence" value="ECO:0007669"/>
    <property type="project" value="TreeGrafter"/>
</dbReference>
<gene>
    <name evidence="7" type="ORF">B4U79_02163</name>
</gene>